<feature type="compositionally biased region" description="Basic and acidic residues" evidence="1">
    <location>
        <begin position="614"/>
        <end position="629"/>
    </location>
</feature>
<reference evidence="2 3" key="1">
    <citation type="submission" date="2016-07" db="EMBL/GenBank/DDBJ databases">
        <title>Pervasive Adenine N6-methylation of Active Genes in Fungi.</title>
        <authorList>
            <consortium name="DOE Joint Genome Institute"/>
            <person name="Mondo S.J."/>
            <person name="Dannebaum R.O."/>
            <person name="Kuo R.C."/>
            <person name="Labutti K."/>
            <person name="Haridas S."/>
            <person name="Kuo A."/>
            <person name="Salamov A."/>
            <person name="Ahrendt S.R."/>
            <person name="Lipzen A."/>
            <person name="Sullivan W."/>
            <person name="Andreopoulos W.B."/>
            <person name="Clum A."/>
            <person name="Lindquist E."/>
            <person name="Daum C."/>
            <person name="Ramamoorthy G.K."/>
            <person name="Gryganskyi A."/>
            <person name="Culley D."/>
            <person name="Magnuson J.K."/>
            <person name="James T.Y."/>
            <person name="O'Malley M.A."/>
            <person name="Stajich J.E."/>
            <person name="Spatafora J.W."/>
            <person name="Visel A."/>
            <person name="Grigoriev I.V."/>
        </authorList>
    </citation>
    <scope>NUCLEOTIDE SEQUENCE [LARGE SCALE GENOMIC DNA]</scope>
    <source>
        <strain evidence="2 3">62-1032</strain>
    </source>
</reference>
<feature type="compositionally biased region" description="Low complexity" evidence="1">
    <location>
        <begin position="269"/>
        <end position="279"/>
    </location>
</feature>
<dbReference type="AlphaFoldDB" id="A0A1Y2CRR4"/>
<feature type="compositionally biased region" description="Low complexity" evidence="1">
    <location>
        <begin position="330"/>
        <end position="351"/>
    </location>
</feature>
<dbReference type="EMBL" id="MCGR01000111">
    <property type="protein sequence ID" value="ORY49740.1"/>
    <property type="molecule type" value="Genomic_DNA"/>
</dbReference>
<evidence type="ECO:0000313" key="3">
    <source>
        <dbReference type="Proteomes" id="UP000193467"/>
    </source>
</evidence>
<evidence type="ECO:0000256" key="1">
    <source>
        <dbReference type="SAM" id="MobiDB-lite"/>
    </source>
</evidence>
<feature type="region of interest" description="Disordered" evidence="1">
    <location>
        <begin position="477"/>
        <end position="707"/>
    </location>
</feature>
<feature type="compositionally biased region" description="Polar residues" evidence="1">
    <location>
        <begin position="662"/>
        <end position="671"/>
    </location>
</feature>
<dbReference type="InParanoid" id="A0A1Y2CRR4"/>
<accession>A0A1Y2CRR4</accession>
<feature type="region of interest" description="Disordered" evidence="1">
    <location>
        <begin position="142"/>
        <end position="461"/>
    </location>
</feature>
<feature type="compositionally biased region" description="Basic and acidic residues" evidence="1">
    <location>
        <begin position="221"/>
        <end position="230"/>
    </location>
</feature>
<sequence length="707" mass="77049">MPEILKLMSLGSVKRSQPFMAHSLIFNNRTLITPENETEIWFCHHSILALINLEGEGGESYDERFHLAISDVKAIEMENAPEGDEDFIVIEMILNSPPHLGSTLLNDPPAGEQGHHRLIIKTTTRGSAFGILKKTMEERAWRYPALTPHPTSSGTSTSSRPTILNPPPPPLAGAQPSINGHAPAHKDKKPRSSQAGPIVGVFKGPPPPPPQSVNGDLDTPVFEKDEESQTIKRGKVLAAMAELPEDLASEAGGSKGEESGEEEEEDGVGELVSGQVEQVVQEEEESAEKMVQERQQEVDAGELSSDLSSIEDSDKEVEVKVNATKTRQPSKVSSSRKSTTTTTTTAKSVVVNVGSPLPPPRAPSKRRSPRLTPPPPKQQQQQRQARELTESIEEESLDRNPKPPPVVDEIVDVDSESLPNPRARKAAAPRPSSTNPENKEKEKTVSSRRPKRTSTKAKEVVVQSAVAEPAAIAVPLRKRVRSPSPSSIPVPIASPPRQKTKTTIMDEPAYPKRRKVTDASPVDEEAPYETTLEVEEKKSSGRYTLQEKKKSGVPTPRKKYGRERKERKVAEGVKMSKVGAKGKGKKKQEESASEDEDEDEEQEVVVSESKGKKKAAESKKPATDFDSLPHVKPKKTNVKDTLKTTTKSKMKAKTAASDAPISASTTKSTKLAASRATRAAEKKEAIERATTKKKAASKSKKAETFSQ</sequence>
<feature type="compositionally biased region" description="Basic and acidic residues" evidence="1">
    <location>
        <begin position="534"/>
        <end position="550"/>
    </location>
</feature>
<feature type="compositionally biased region" description="Low complexity" evidence="1">
    <location>
        <begin position="148"/>
        <end position="162"/>
    </location>
</feature>
<gene>
    <name evidence="2" type="ORF">BCR35DRAFT_25688</name>
</gene>
<keyword evidence="3" id="KW-1185">Reference proteome</keyword>
<protein>
    <submittedName>
        <fullName evidence="2">Uncharacterized protein</fullName>
    </submittedName>
</protein>
<feature type="compositionally biased region" description="Acidic residues" evidence="1">
    <location>
        <begin position="259"/>
        <end position="268"/>
    </location>
</feature>
<feature type="compositionally biased region" description="Basic and acidic residues" evidence="1">
    <location>
        <begin position="678"/>
        <end position="690"/>
    </location>
</feature>
<dbReference type="Proteomes" id="UP000193467">
    <property type="component" value="Unassembled WGS sequence"/>
</dbReference>
<proteinExistence type="predicted"/>
<name>A0A1Y2CRR4_9BASI</name>
<organism evidence="2 3">
    <name type="scientific">Leucosporidium creatinivorum</name>
    <dbReference type="NCBI Taxonomy" id="106004"/>
    <lineage>
        <taxon>Eukaryota</taxon>
        <taxon>Fungi</taxon>
        <taxon>Dikarya</taxon>
        <taxon>Basidiomycota</taxon>
        <taxon>Pucciniomycotina</taxon>
        <taxon>Microbotryomycetes</taxon>
        <taxon>Leucosporidiales</taxon>
        <taxon>Leucosporidium</taxon>
    </lineage>
</organism>
<comment type="caution">
    <text evidence="2">The sequence shown here is derived from an EMBL/GenBank/DDBJ whole genome shotgun (WGS) entry which is preliminary data.</text>
</comment>
<feature type="compositionally biased region" description="Basic and acidic residues" evidence="1">
    <location>
        <begin position="287"/>
        <end position="297"/>
    </location>
</feature>
<evidence type="ECO:0000313" key="2">
    <source>
        <dbReference type="EMBL" id="ORY49740.1"/>
    </source>
</evidence>
<feature type="compositionally biased region" description="Basic residues" evidence="1">
    <location>
        <begin position="446"/>
        <end position="455"/>
    </location>
</feature>
<feature type="compositionally biased region" description="Acidic residues" evidence="1">
    <location>
        <begin position="591"/>
        <end position="603"/>
    </location>
</feature>